<evidence type="ECO:0008006" key="7">
    <source>
        <dbReference type="Google" id="ProtNLM"/>
    </source>
</evidence>
<dbReference type="Pfam" id="PF01730">
    <property type="entry name" value="UreF"/>
    <property type="match status" value="1"/>
</dbReference>
<keyword evidence="6" id="KW-1185">Reference proteome</keyword>
<protein>
    <recommendedName>
        <fullName evidence="7">Urease accessory protein UreF</fullName>
    </recommendedName>
</protein>
<evidence type="ECO:0000256" key="4">
    <source>
        <dbReference type="SAM" id="Coils"/>
    </source>
</evidence>
<evidence type="ECO:0000313" key="5">
    <source>
        <dbReference type="EMBL" id="KKA28373.1"/>
    </source>
</evidence>
<keyword evidence="1" id="KW-0996">Nickel insertion</keyword>
<dbReference type="Proteomes" id="UP000033483">
    <property type="component" value="Unassembled WGS sequence"/>
</dbReference>
<name>A0A0F4ZEP0_9PEZI</name>
<dbReference type="GO" id="GO:0016151">
    <property type="term" value="F:nickel cation binding"/>
    <property type="evidence" value="ECO:0007669"/>
    <property type="project" value="InterPro"/>
</dbReference>
<dbReference type="InterPro" id="IPR002639">
    <property type="entry name" value="UreF"/>
</dbReference>
<comment type="similarity">
    <text evidence="3">Belongs to the UreF family.</text>
</comment>
<dbReference type="EMBL" id="LAEV01001332">
    <property type="protein sequence ID" value="KKA28373.1"/>
    <property type="molecule type" value="Genomic_DNA"/>
</dbReference>
<accession>A0A0F4ZEP0</accession>
<comment type="caution">
    <text evidence="5">The sequence shown here is derived from an EMBL/GenBank/DDBJ whole genome shotgun (WGS) entry which is preliminary data.</text>
</comment>
<dbReference type="PANTHER" id="PTHR33620:SF1">
    <property type="entry name" value="UREASE ACCESSORY PROTEIN F"/>
    <property type="match status" value="1"/>
</dbReference>
<gene>
    <name evidence="5" type="ORF">TD95_000226</name>
</gene>
<feature type="coiled-coil region" evidence="4">
    <location>
        <begin position="6"/>
        <end position="33"/>
    </location>
</feature>
<evidence type="ECO:0000313" key="6">
    <source>
        <dbReference type="Proteomes" id="UP000033483"/>
    </source>
</evidence>
<organism evidence="5 6">
    <name type="scientific">Thielaviopsis punctulata</name>
    <dbReference type="NCBI Taxonomy" id="72032"/>
    <lineage>
        <taxon>Eukaryota</taxon>
        <taxon>Fungi</taxon>
        <taxon>Dikarya</taxon>
        <taxon>Ascomycota</taxon>
        <taxon>Pezizomycotina</taxon>
        <taxon>Sordariomycetes</taxon>
        <taxon>Hypocreomycetidae</taxon>
        <taxon>Microascales</taxon>
        <taxon>Ceratocystidaceae</taxon>
        <taxon>Thielaviopsis</taxon>
    </lineage>
</organism>
<dbReference type="Gene3D" id="1.10.4190.10">
    <property type="entry name" value="Urease accessory protein UreF"/>
    <property type="match status" value="1"/>
</dbReference>
<dbReference type="InterPro" id="IPR038277">
    <property type="entry name" value="UreF_sf"/>
</dbReference>
<dbReference type="AlphaFoldDB" id="A0A0F4ZEP0"/>
<evidence type="ECO:0000256" key="2">
    <source>
        <dbReference type="ARBA" id="ARBA00023186"/>
    </source>
</evidence>
<reference evidence="5 6" key="1">
    <citation type="submission" date="2015-03" db="EMBL/GenBank/DDBJ databases">
        <authorList>
            <person name="Radwan O."/>
            <person name="Al-Naeli F.A."/>
            <person name="Rendon G.A."/>
            <person name="Fields C."/>
        </authorList>
    </citation>
    <scope>NUCLEOTIDE SEQUENCE [LARGE SCALE GENOMIC DNA]</scope>
    <source>
        <strain evidence="5">CR-DP1</strain>
    </source>
</reference>
<evidence type="ECO:0000256" key="3">
    <source>
        <dbReference type="ARBA" id="ARBA00046339"/>
    </source>
</evidence>
<dbReference type="PANTHER" id="PTHR33620">
    <property type="entry name" value="UREASE ACCESSORY PROTEIN F"/>
    <property type="match status" value="1"/>
</dbReference>
<evidence type="ECO:0000256" key="1">
    <source>
        <dbReference type="ARBA" id="ARBA00022988"/>
    </source>
</evidence>
<sequence>MEIDNSDDAIVAVRAAEEEVRQLEAQLLAARQKLHALSPLVQAPDLANHFLLLLADSALPLGAFAFSAGLESYVAHTHGSFTAFLPLSIDSFAATTLPYALAAHRTPSAIAAIDDALDASIICTVGRRASTAQGRALLAVWEKSFAGAVGAAARATLQPFCELMRRVPRVQRAGEIPLASGHLAPVFGAVARLVGLAEEKMAYVFVLAHVKALLSAAVRASMFGPFQAQKVLASHEVQELVNAAVAREKDTPYEKAGQTVPVMDLWMGRHELLYSRIFNS</sequence>
<keyword evidence="2" id="KW-0143">Chaperone</keyword>
<dbReference type="OrthoDB" id="2550922at2759"/>
<keyword evidence="4" id="KW-0175">Coiled coil</keyword>
<proteinExistence type="inferred from homology"/>